<accession>A0A2A9EQG6</accession>
<dbReference type="CDD" id="cd09112">
    <property type="entry name" value="PLDc_CLS_2"/>
    <property type="match status" value="1"/>
</dbReference>
<feature type="domain" description="PLD phosphodiesterase" evidence="1">
    <location>
        <begin position="342"/>
        <end position="369"/>
    </location>
</feature>
<dbReference type="AlphaFoldDB" id="A0A2A9EQG6"/>
<dbReference type="Pfam" id="PF13091">
    <property type="entry name" value="PLDc_2"/>
    <property type="match status" value="2"/>
</dbReference>
<evidence type="ECO:0000313" key="3">
    <source>
        <dbReference type="Proteomes" id="UP000222106"/>
    </source>
</evidence>
<evidence type="ECO:0000313" key="2">
    <source>
        <dbReference type="EMBL" id="PFG40771.1"/>
    </source>
</evidence>
<dbReference type="PANTHER" id="PTHR21248">
    <property type="entry name" value="CARDIOLIPIN SYNTHASE"/>
    <property type="match status" value="1"/>
</dbReference>
<dbReference type="CDD" id="cd09110">
    <property type="entry name" value="PLDc_CLS_1"/>
    <property type="match status" value="1"/>
</dbReference>
<dbReference type="SUPFAM" id="SSF56024">
    <property type="entry name" value="Phospholipase D/nuclease"/>
    <property type="match status" value="2"/>
</dbReference>
<feature type="domain" description="PLD phosphodiesterase" evidence="1">
    <location>
        <begin position="174"/>
        <end position="201"/>
    </location>
</feature>
<sequence>MSLRQRAVGAILRLPHVGARDVWRAARWYVTGVVTLQAAAVATVLTVDRVRKLRQPPSGEFPRTEPARVPVADSFVTTFTYGADLYEDMLARIDSAERTVYFETFIWKSDATGRRFKDALLAAARRGVEVFIVFDSWGNTVVSPRFKQFPDLPNLHVLRFPFFRPGLLTFNLRKTGRDHRKILVVDGVTGYVGGYNIGDLYATSWRDTHLRVDGPSAWELENAFVDFWNDHRHKRHPEIPDRGARSWDARIRAAQNAPARLIFPVRGIYLEAIDRAEHHVYITQGYFIPDREILNALISAARRGVDVRVLIPEYSNHILADWAARTYYTRLLEAGVSIWLFQDAMVHAKTMTVDGRWTTVGTTNIDRLSMTGNFEINLELYDDDLAAQMEKIFATDLGNCRELTLEEWEQRGLTRRVVERLLRPLGPLL</sequence>
<dbReference type="Proteomes" id="UP000222106">
    <property type="component" value="Unassembled WGS sequence"/>
</dbReference>
<dbReference type="SMART" id="SM00155">
    <property type="entry name" value="PLDc"/>
    <property type="match status" value="2"/>
</dbReference>
<protein>
    <submittedName>
        <fullName evidence="2">Cardiolipin synthase</fullName>
    </submittedName>
</protein>
<comment type="caution">
    <text evidence="2">The sequence shown here is derived from an EMBL/GenBank/DDBJ whole genome shotgun (WGS) entry which is preliminary data.</text>
</comment>
<dbReference type="GO" id="GO:0032049">
    <property type="term" value="P:cardiolipin biosynthetic process"/>
    <property type="evidence" value="ECO:0007669"/>
    <property type="project" value="UniProtKB-ARBA"/>
</dbReference>
<dbReference type="Gene3D" id="3.30.870.10">
    <property type="entry name" value="Endonuclease Chain A"/>
    <property type="match status" value="2"/>
</dbReference>
<dbReference type="InterPro" id="IPR025202">
    <property type="entry name" value="PLD-like_dom"/>
</dbReference>
<dbReference type="EMBL" id="PDJI01000004">
    <property type="protein sequence ID" value="PFG40771.1"/>
    <property type="molecule type" value="Genomic_DNA"/>
</dbReference>
<keyword evidence="3" id="KW-1185">Reference proteome</keyword>
<name>A0A2A9EQG6_9MICO</name>
<dbReference type="OrthoDB" id="9762009at2"/>
<organism evidence="2 3">
    <name type="scientific">Georgenia soli</name>
    <dbReference type="NCBI Taxonomy" id="638953"/>
    <lineage>
        <taxon>Bacteria</taxon>
        <taxon>Bacillati</taxon>
        <taxon>Actinomycetota</taxon>
        <taxon>Actinomycetes</taxon>
        <taxon>Micrococcales</taxon>
        <taxon>Bogoriellaceae</taxon>
        <taxon>Georgenia</taxon>
    </lineage>
</organism>
<dbReference type="PANTHER" id="PTHR21248:SF22">
    <property type="entry name" value="PHOSPHOLIPASE D"/>
    <property type="match status" value="1"/>
</dbReference>
<gene>
    <name evidence="2" type="ORF">ATJ97_3305</name>
</gene>
<dbReference type="PROSITE" id="PS50035">
    <property type="entry name" value="PLD"/>
    <property type="match status" value="2"/>
</dbReference>
<dbReference type="GO" id="GO:0030572">
    <property type="term" value="F:phosphatidyltransferase activity"/>
    <property type="evidence" value="ECO:0007669"/>
    <property type="project" value="UniProtKB-ARBA"/>
</dbReference>
<proteinExistence type="predicted"/>
<reference evidence="2 3" key="1">
    <citation type="submission" date="2017-10" db="EMBL/GenBank/DDBJ databases">
        <title>Sequencing the genomes of 1000 actinobacteria strains.</title>
        <authorList>
            <person name="Klenk H.-P."/>
        </authorList>
    </citation>
    <scope>NUCLEOTIDE SEQUENCE [LARGE SCALE GENOMIC DNA]</scope>
    <source>
        <strain evidence="2 3">DSM 21838</strain>
    </source>
</reference>
<evidence type="ECO:0000259" key="1">
    <source>
        <dbReference type="PROSITE" id="PS50035"/>
    </source>
</evidence>
<dbReference type="RefSeq" id="WP_098485553.1">
    <property type="nucleotide sequence ID" value="NZ_PDJI01000004.1"/>
</dbReference>
<dbReference type="InterPro" id="IPR001736">
    <property type="entry name" value="PLipase_D/transphosphatidylase"/>
</dbReference>